<sequence>MSERCDRNKSNPAAAFQSQVPLPHNGRLDCEVPHRLPVRQIHKYNIPHLGTREKETFSRGNDVENVIAVDCFPEKGENVVRMLVSSYNGRTDVFSGIVPNERIHNACRSIITPLLSLGFAGHLGRRQSGNRPFEWPLEASLGRRNSTLLGEAGTRVMTTQTVGSG</sequence>
<evidence type="ECO:0000313" key="3">
    <source>
        <dbReference type="Proteomes" id="UP001307889"/>
    </source>
</evidence>
<feature type="region of interest" description="Disordered" evidence="1">
    <location>
        <begin position="1"/>
        <end position="20"/>
    </location>
</feature>
<evidence type="ECO:0000256" key="1">
    <source>
        <dbReference type="SAM" id="MobiDB-lite"/>
    </source>
</evidence>
<name>A0ABN7BGE8_9HEMI</name>
<gene>
    <name evidence="2" type="ORF">NTJ_15568</name>
</gene>
<organism evidence="2 3">
    <name type="scientific">Nesidiocoris tenuis</name>
    <dbReference type="NCBI Taxonomy" id="355587"/>
    <lineage>
        <taxon>Eukaryota</taxon>
        <taxon>Metazoa</taxon>
        <taxon>Ecdysozoa</taxon>
        <taxon>Arthropoda</taxon>
        <taxon>Hexapoda</taxon>
        <taxon>Insecta</taxon>
        <taxon>Pterygota</taxon>
        <taxon>Neoptera</taxon>
        <taxon>Paraneoptera</taxon>
        <taxon>Hemiptera</taxon>
        <taxon>Heteroptera</taxon>
        <taxon>Panheteroptera</taxon>
        <taxon>Cimicomorpha</taxon>
        <taxon>Miridae</taxon>
        <taxon>Dicyphina</taxon>
        <taxon>Nesidiocoris</taxon>
    </lineage>
</organism>
<reference evidence="2 3" key="1">
    <citation type="submission" date="2023-09" db="EMBL/GenBank/DDBJ databases">
        <title>Nesidiocoris tenuis whole genome shotgun sequence.</title>
        <authorList>
            <person name="Shibata T."/>
            <person name="Shimoda M."/>
            <person name="Kobayashi T."/>
            <person name="Uehara T."/>
        </authorList>
    </citation>
    <scope>NUCLEOTIDE SEQUENCE [LARGE SCALE GENOMIC DNA]</scope>
    <source>
        <strain evidence="2 3">Japan</strain>
    </source>
</reference>
<protein>
    <submittedName>
        <fullName evidence="2">Uncharacterized protein</fullName>
    </submittedName>
</protein>
<evidence type="ECO:0000313" key="2">
    <source>
        <dbReference type="EMBL" id="BET02750.1"/>
    </source>
</evidence>
<keyword evidence="3" id="KW-1185">Reference proteome</keyword>
<proteinExistence type="predicted"/>
<dbReference type="Proteomes" id="UP001307889">
    <property type="component" value="Chromosome 14"/>
</dbReference>
<accession>A0ABN7BGE8</accession>
<dbReference type="EMBL" id="AP028922">
    <property type="protein sequence ID" value="BET02750.1"/>
    <property type="molecule type" value="Genomic_DNA"/>
</dbReference>